<protein>
    <recommendedName>
        <fullName evidence="7">Biotinidase</fullName>
        <ecNumber evidence="6">3.5.1.12</ecNumber>
    </recommendedName>
</protein>
<evidence type="ECO:0000259" key="11">
    <source>
        <dbReference type="PROSITE" id="PS50263"/>
    </source>
</evidence>
<keyword evidence="2 10" id="KW-0732">Signal</keyword>
<dbReference type="Proteomes" id="UP001652741">
    <property type="component" value="Chromosome ssa14"/>
</dbReference>
<comment type="function">
    <text evidence="5">Catalytic release of biotin from biocytin, the product of biotin-dependent carboxylases degradation.</text>
</comment>
<keyword evidence="3" id="KW-0378">Hydrolase</keyword>
<evidence type="ECO:0000313" key="12">
    <source>
        <dbReference type="Proteomes" id="UP001652741"/>
    </source>
</evidence>
<dbReference type="InterPro" id="IPR043957">
    <property type="entry name" value="Vanin_C"/>
</dbReference>
<organism evidence="12 13">
    <name type="scientific">Salmo salar</name>
    <name type="common">Atlantic salmon</name>
    <dbReference type="NCBI Taxonomy" id="8030"/>
    <lineage>
        <taxon>Eukaryota</taxon>
        <taxon>Metazoa</taxon>
        <taxon>Chordata</taxon>
        <taxon>Craniata</taxon>
        <taxon>Vertebrata</taxon>
        <taxon>Euteleostomi</taxon>
        <taxon>Actinopterygii</taxon>
        <taxon>Neopterygii</taxon>
        <taxon>Teleostei</taxon>
        <taxon>Protacanthopterygii</taxon>
        <taxon>Salmoniformes</taxon>
        <taxon>Salmonidae</taxon>
        <taxon>Salmoninae</taxon>
        <taxon>Salmo</taxon>
    </lineage>
</organism>
<dbReference type="InterPro" id="IPR036526">
    <property type="entry name" value="C-N_Hydrolase_sf"/>
</dbReference>
<dbReference type="STRING" id="8030.ENSSSAP00000057374"/>
<dbReference type="SUPFAM" id="SSF56317">
    <property type="entry name" value="Carbon-nitrogen hydrolase"/>
    <property type="match status" value="1"/>
</dbReference>
<dbReference type="PaxDb" id="8030-ENSSSAP00000057374"/>
<dbReference type="PROSITE" id="PS50263">
    <property type="entry name" value="CN_HYDROLASE"/>
    <property type="match status" value="1"/>
</dbReference>
<feature type="compositionally biased region" description="Gly residues" evidence="9">
    <location>
        <begin position="335"/>
        <end position="387"/>
    </location>
</feature>
<evidence type="ECO:0000256" key="3">
    <source>
        <dbReference type="ARBA" id="ARBA00022801"/>
    </source>
</evidence>
<dbReference type="PANTHER" id="PTHR10609">
    <property type="entry name" value="BIOTINIDASE-RELATED"/>
    <property type="match status" value="1"/>
</dbReference>
<dbReference type="Gene3D" id="3.60.110.10">
    <property type="entry name" value="Carbon-nitrogen hydrolase"/>
    <property type="match status" value="1"/>
</dbReference>
<sequence length="612" mass="65549">MALRVLQAVAAVAVLCRFPVTLTRAGDRTEGTPGQSYVAAVYEHQVILNPEPHVPLSRAAALKHMMSNLDVYEEQAARAAEQGAQIIVFPEDGLQGFNFSRLSISAYLETIPDPQSEDWNPCTQTDRHAHTEVLQRLSCMARRHSLYLVANMADLQPCRQTFHPTCPPDGRWQFNTDVVFRSDGSLAARYHKHNLYFENAFDAPPRLEVVTFDTPFAGRFGVFTCFDILFHDPTVRLLEQGIRQMVYPTAWMNQLPLLSAVQFQRAFSLGANTTLLAANIRADSLGMTGSGIFTPSTAIYHHARAGQPEEGRLLVLRVPVLDTAWLGTEKRAKGQAGGETAGGEGEAGGETAGGETAGGEGEAGGETAGGETAGGETAGGKTAGGEGEAGEEGETGGEGEAGGEGETGGEAVEAYTRSPKPLSGKREGNSGFCLQDRQHCQEDSLSTSPPTFSPSSPLPFTSSMMYDPFSFLLLSGSEGQLTVCDGPFCCRLQYRRSPQGDNTELYALGAFSGTHTVNGRYNVQVCALVRCLGSEGSSCGQEVEEAESRVDFLLEGKFGTRHVYPSLLGSGMVLEQPDQVKTTAGGRVAMEHSGMTVGLVTACLYGRVYDQD</sequence>
<dbReference type="AlphaFoldDB" id="A0A1S3M651"/>
<dbReference type="InterPro" id="IPR012101">
    <property type="entry name" value="Biotinidase-like_euk"/>
</dbReference>
<evidence type="ECO:0000256" key="5">
    <source>
        <dbReference type="ARBA" id="ARBA00037073"/>
    </source>
</evidence>
<dbReference type="Pfam" id="PF00795">
    <property type="entry name" value="CN_hydrolase"/>
    <property type="match status" value="1"/>
</dbReference>
<dbReference type="RefSeq" id="XP_013998535.2">
    <property type="nucleotide sequence ID" value="XM_014143060.2"/>
</dbReference>
<feature type="signal peptide" evidence="10">
    <location>
        <begin position="1"/>
        <end position="25"/>
    </location>
</feature>
<evidence type="ECO:0000256" key="10">
    <source>
        <dbReference type="SAM" id="SignalP"/>
    </source>
</evidence>
<evidence type="ECO:0000256" key="7">
    <source>
        <dbReference type="ARBA" id="ARBA00039680"/>
    </source>
</evidence>
<reference evidence="13" key="1">
    <citation type="submission" date="2025-08" db="UniProtKB">
        <authorList>
            <consortium name="RefSeq"/>
        </authorList>
    </citation>
    <scope>IDENTIFICATION</scope>
</reference>
<evidence type="ECO:0000256" key="8">
    <source>
        <dbReference type="ARBA" id="ARBA00043697"/>
    </source>
</evidence>
<dbReference type="EC" id="3.5.1.12" evidence="6"/>
<gene>
    <name evidence="13" type="primary">LOC106570600</name>
</gene>
<comment type="similarity">
    <text evidence="1">Belongs to the carbon-nitrogen hydrolase superfamily. BTD/VNN family.</text>
</comment>
<feature type="domain" description="CN hydrolase" evidence="11">
    <location>
        <begin position="50"/>
        <end position="320"/>
    </location>
</feature>
<accession>A0A1S3M651</accession>
<keyword evidence="4" id="KW-0325">Glycoprotein</keyword>
<feature type="compositionally biased region" description="Acidic residues" evidence="9">
    <location>
        <begin position="388"/>
        <end position="403"/>
    </location>
</feature>
<dbReference type="InterPro" id="IPR003010">
    <property type="entry name" value="C-N_Hydrolase"/>
</dbReference>
<dbReference type="GO" id="GO:0047708">
    <property type="term" value="F:biotinidase activity"/>
    <property type="evidence" value="ECO:0007669"/>
    <property type="project" value="UniProtKB-EC"/>
</dbReference>
<dbReference type="Pfam" id="PF19018">
    <property type="entry name" value="Vanin_C"/>
    <property type="match status" value="1"/>
</dbReference>
<evidence type="ECO:0000256" key="4">
    <source>
        <dbReference type="ARBA" id="ARBA00023180"/>
    </source>
</evidence>
<dbReference type="PANTHER" id="PTHR10609:SF14">
    <property type="entry name" value="BIOTINIDASE"/>
    <property type="match status" value="1"/>
</dbReference>
<dbReference type="GeneID" id="106570600"/>
<dbReference type="KEGG" id="sasa:106570600"/>
<comment type="catalytic activity">
    <reaction evidence="8">
        <text>biocytin + H2O = biotin + L-lysine</text>
        <dbReference type="Rhea" id="RHEA:77171"/>
        <dbReference type="ChEBI" id="CHEBI:15377"/>
        <dbReference type="ChEBI" id="CHEBI:32551"/>
        <dbReference type="ChEBI" id="CHEBI:57586"/>
        <dbReference type="ChEBI" id="CHEBI:195545"/>
        <dbReference type="EC" id="3.5.1.12"/>
    </reaction>
</comment>
<proteinExistence type="inferred from homology"/>
<evidence type="ECO:0000313" key="13">
    <source>
        <dbReference type="RefSeq" id="XP_013998535.2"/>
    </source>
</evidence>
<evidence type="ECO:0000256" key="2">
    <source>
        <dbReference type="ARBA" id="ARBA00022729"/>
    </source>
</evidence>
<dbReference type="InterPro" id="IPR040154">
    <property type="entry name" value="Biotinidase/VNN"/>
</dbReference>
<feature type="region of interest" description="Disordered" evidence="9">
    <location>
        <begin position="331"/>
        <end position="410"/>
    </location>
</feature>
<evidence type="ECO:0000256" key="1">
    <source>
        <dbReference type="ARBA" id="ARBA00008225"/>
    </source>
</evidence>
<feature type="chain" id="PRO_5045705527" description="Biotinidase" evidence="10">
    <location>
        <begin position="26"/>
        <end position="612"/>
    </location>
</feature>
<name>A0A1S3M651_SALSA</name>
<evidence type="ECO:0000256" key="9">
    <source>
        <dbReference type="SAM" id="MobiDB-lite"/>
    </source>
</evidence>
<evidence type="ECO:0000256" key="6">
    <source>
        <dbReference type="ARBA" id="ARBA00039012"/>
    </source>
</evidence>
<dbReference type="CDD" id="cd07567">
    <property type="entry name" value="biotinidase_like"/>
    <property type="match status" value="1"/>
</dbReference>
<dbReference type="Bgee" id="ENSSSAG00000054529">
    <property type="expression patterns" value="Expressed in semen and 16 other cell types or tissues"/>
</dbReference>
<keyword evidence="12" id="KW-1185">Reference proteome</keyword>